<evidence type="ECO:0000313" key="1">
    <source>
        <dbReference type="EMBL" id="QHT05741.1"/>
    </source>
</evidence>
<organism evidence="1">
    <name type="scientific">viral metagenome</name>
    <dbReference type="NCBI Taxonomy" id="1070528"/>
    <lineage>
        <taxon>unclassified sequences</taxon>
        <taxon>metagenomes</taxon>
        <taxon>organismal metagenomes</taxon>
    </lineage>
</organism>
<reference evidence="1" key="1">
    <citation type="journal article" date="2020" name="Nature">
        <title>Giant virus diversity and host interactions through global metagenomics.</title>
        <authorList>
            <person name="Schulz F."/>
            <person name="Roux S."/>
            <person name="Paez-Espino D."/>
            <person name="Jungbluth S."/>
            <person name="Walsh D.A."/>
            <person name="Denef V.J."/>
            <person name="McMahon K.D."/>
            <person name="Konstantinidis K.T."/>
            <person name="Eloe-Fadrosh E.A."/>
            <person name="Kyrpides N.C."/>
            <person name="Woyke T."/>
        </authorList>
    </citation>
    <scope>NUCLEOTIDE SEQUENCE</scope>
    <source>
        <strain evidence="1">GVMAG-M-3300021389-45</strain>
    </source>
</reference>
<dbReference type="AlphaFoldDB" id="A0A6C0CMP3"/>
<protein>
    <submittedName>
        <fullName evidence="1">Uncharacterized protein</fullName>
    </submittedName>
</protein>
<accession>A0A6C0CMP3</accession>
<dbReference type="EMBL" id="MN739458">
    <property type="protein sequence ID" value="QHT05741.1"/>
    <property type="molecule type" value="Genomic_DNA"/>
</dbReference>
<sequence>MLTIAQPITKQFPNVTLPKRKTIIRRPIRSKPVQAALPDPDLANYAVFQLASWVLPMTIAGRLLKMEYPEIAVGLVILGATKTVLSAGGIIHF</sequence>
<name>A0A6C0CMP3_9ZZZZ</name>
<proteinExistence type="predicted"/>